<comment type="caution">
    <text evidence="7">The sequence shown here is derived from an EMBL/GenBank/DDBJ whole genome shotgun (WGS) entry which is preliminary data.</text>
</comment>
<feature type="transmembrane region" description="Helical" evidence="6">
    <location>
        <begin position="249"/>
        <end position="266"/>
    </location>
</feature>
<feature type="transmembrane region" description="Helical" evidence="6">
    <location>
        <begin position="122"/>
        <end position="141"/>
    </location>
</feature>
<feature type="transmembrane region" description="Helical" evidence="6">
    <location>
        <begin position="414"/>
        <end position="435"/>
    </location>
</feature>
<keyword evidence="8" id="KW-1185">Reference proteome</keyword>
<feature type="transmembrane region" description="Helical" evidence="6">
    <location>
        <begin position="321"/>
        <end position="343"/>
    </location>
</feature>
<name>A0ABP2IN86_CHRGE</name>
<feature type="transmembrane region" description="Helical" evidence="6">
    <location>
        <begin position="182"/>
        <end position="201"/>
    </location>
</feature>
<protein>
    <recommendedName>
        <fullName evidence="9">Beta-carotene 15,15'-monooxygenase</fullName>
    </recommendedName>
</protein>
<dbReference type="InterPro" id="IPR036259">
    <property type="entry name" value="MFS_trans_sf"/>
</dbReference>
<gene>
    <name evidence="7" type="ORF">HMPREF0204_14313</name>
</gene>
<evidence type="ECO:0000256" key="3">
    <source>
        <dbReference type="ARBA" id="ARBA00022692"/>
    </source>
</evidence>
<feature type="transmembrane region" description="Helical" evidence="6">
    <location>
        <begin position="63"/>
        <end position="81"/>
    </location>
</feature>
<evidence type="ECO:0000256" key="1">
    <source>
        <dbReference type="ARBA" id="ARBA00004141"/>
    </source>
</evidence>
<feature type="transmembrane region" description="Helical" evidence="6">
    <location>
        <begin position="153"/>
        <end position="170"/>
    </location>
</feature>
<keyword evidence="3 6" id="KW-0812">Transmembrane</keyword>
<proteinExistence type="predicted"/>
<dbReference type="SUPFAM" id="SSF103473">
    <property type="entry name" value="MFS general substrate transporter"/>
    <property type="match status" value="1"/>
</dbReference>
<accession>A0ABP2IN86</accession>
<evidence type="ECO:0000256" key="5">
    <source>
        <dbReference type="ARBA" id="ARBA00023136"/>
    </source>
</evidence>
<feature type="transmembrane region" description="Helical" evidence="6">
    <location>
        <begin position="380"/>
        <end position="402"/>
    </location>
</feature>
<evidence type="ECO:0000313" key="7">
    <source>
        <dbReference type="EMBL" id="EFK35244.1"/>
    </source>
</evidence>
<sequence>MYMPIKNIPMAKRQMPYFKKWAPEWLVKIILFSMTLPGIIIFFLPLANVNAAAGYYGSEPADIQFSVALFYAGYVGFYSLERRFFSFLAAKEYFLLFTTLQILACLVCYCTHEIYILFPIRFMQGMLFAGNVNLSLTLIFTRLSSERGREISFSVFFGILICALPFNNLITADLIDSYNFNIVYKTAIFSYLPGLIFLALAMSNYRTHARFHLYKLDWQSFGLFSTMLVLIGYITIFGQEYYWLEDWRIMGSAIGIAVLALISVFRQQAIKRPYIDLRVFRYRNFKVGLLILFVMYICRFASGIVNSYFSSELHLDPLHISYINIFNLAGLVTGVIIACCMVLQKKNIRYIWGPGFLMLLIFHGLMYYSFDVQADEFNYYIPLFIQGLGVGLIMVPTIIFIISSVPAAIGPSAAATALAVRYLGFCISIAQINFFELFEKSRHYNAFQDHLSAVDPAVKNFLHQQTAKLVARGMPEGKAVKAANKLLIGRMNVQDHVRFAMDYYEMMVWLLAASLLLIFLFPYLNRTALYLKSRRLSPA</sequence>
<feature type="transmembrane region" description="Helical" evidence="6">
    <location>
        <begin position="221"/>
        <end position="243"/>
    </location>
</feature>
<dbReference type="Proteomes" id="UP000002969">
    <property type="component" value="Unassembled WGS sequence"/>
</dbReference>
<organism evidence="7 8">
    <name type="scientific">Chryseobacterium gleum ATCC 35910</name>
    <dbReference type="NCBI Taxonomy" id="525257"/>
    <lineage>
        <taxon>Bacteria</taxon>
        <taxon>Pseudomonadati</taxon>
        <taxon>Bacteroidota</taxon>
        <taxon>Flavobacteriia</taxon>
        <taxon>Flavobacteriales</taxon>
        <taxon>Weeksellaceae</taxon>
        <taxon>Chryseobacterium group</taxon>
        <taxon>Chryseobacterium</taxon>
    </lineage>
</organism>
<dbReference type="EMBL" id="ACKQ02000007">
    <property type="protein sequence ID" value="EFK35244.1"/>
    <property type="molecule type" value="Genomic_DNA"/>
</dbReference>
<evidence type="ECO:0000256" key="2">
    <source>
        <dbReference type="ARBA" id="ARBA00022448"/>
    </source>
</evidence>
<keyword evidence="2" id="KW-0813">Transport</keyword>
<dbReference type="PANTHER" id="PTHR42718">
    <property type="entry name" value="MAJOR FACILITATOR SUPERFAMILY MULTIDRUG TRANSPORTER MFSC"/>
    <property type="match status" value="1"/>
</dbReference>
<evidence type="ECO:0000256" key="4">
    <source>
        <dbReference type="ARBA" id="ARBA00022989"/>
    </source>
</evidence>
<feature type="transmembrane region" description="Helical" evidence="6">
    <location>
        <begin position="21"/>
        <end position="43"/>
    </location>
</feature>
<feature type="transmembrane region" description="Helical" evidence="6">
    <location>
        <begin position="350"/>
        <end position="368"/>
    </location>
</feature>
<keyword evidence="5 6" id="KW-0472">Membrane</keyword>
<evidence type="ECO:0000313" key="8">
    <source>
        <dbReference type="Proteomes" id="UP000002969"/>
    </source>
</evidence>
<evidence type="ECO:0000256" key="6">
    <source>
        <dbReference type="SAM" id="Phobius"/>
    </source>
</evidence>
<evidence type="ECO:0008006" key="9">
    <source>
        <dbReference type="Google" id="ProtNLM"/>
    </source>
</evidence>
<comment type="subcellular location">
    <subcellularLocation>
        <location evidence="1">Membrane</location>
        <topology evidence="1">Multi-pass membrane protein</topology>
    </subcellularLocation>
</comment>
<keyword evidence="4 6" id="KW-1133">Transmembrane helix</keyword>
<feature type="transmembrane region" description="Helical" evidence="6">
    <location>
        <begin position="93"/>
        <end position="116"/>
    </location>
</feature>
<feature type="transmembrane region" description="Helical" evidence="6">
    <location>
        <begin position="287"/>
        <end position="309"/>
    </location>
</feature>
<feature type="transmembrane region" description="Helical" evidence="6">
    <location>
        <begin position="506"/>
        <end position="525"/>
    </location>
</feature>
<reference evidence="7" key="1">
    <citation type="submission" date="2010-06" db="EMBL/GenBank/DDBJ databases">
        <authorList>
            <person name="Muzny D."/>
            <person name="Qin X."/>
            <person name="Buhay C."/>
            <person name="Dugan-Rocha S."/>
            <person name="Ding Y."/>
            <person name="Chen G."/>
            <person name="Hawes A."/>
            <person name="Holder M."/>
            <person name="Jhangiani S."/>
            <person name="Johnson A."/>
            <person name="Khan Z."/>
            <person name="Li Z."/>
            <person name="Liu W."/>
            <person name="Liu X."/>
            <person name="Perez L."/>
            <person name="Shen H."/>
            <person name="Wang Q."/>
            <person name="Watt J."/>
            <person name="Xi L."/>
            <person name="Xin Y."/>
            <person name="Zhou J."/>
            <person name="Deng J."/>
            <person name="Jiang H."/>
            <person name="Liu Y."/>
            <person name="Qu J."/>
            <person name="Song X.-Z."/>
            <person name="Zhang L."/>
            <person name="Villasana D."/>
            <person name="Johnson A."/>
            <person name="Liu J."/>
            <person name="Liyanage D."/>
            <person name="Lorensuhewa L."/>
            <person name="Robinson T."/>
            <person name="Song A."/>
            <person name="Song B.-B."/>
            <person name="Dinh H."/>
            <person name="Thornton R."/>
            <person name="Coyle M."/>
            <person name="Francisco L."/>
            <person name="Jackson L."/>
            <person name="Javaid M."/>
            <person name="Korchina V."/>
            <person name="Kovar C."/>
            <person name="Mata R."/>
            <person name="Mathew T."/>
            <person name="Ngo R."/>
            <person name="Nguyen L."/>
            <person name="Nguyen N."/>
            <person name="Okwuonu G."/>
            <person name="Ongeri F."/>
            <person name="Pham C."/>
            <person name="Simmons D."/>
            <person name="Wilczek-Boney K."/>
            <person name="Hale W."/>
            <person name="Jakkamsetti A."/>
            <person name="Pham P."/>
            <person name="Ruth R."/>
            <person name="San Lucas F."/>
            <person name="Warren J."/>
            <person name="Zhang J."/>
            <person name="Zhao Z."/>
            <person name="Zhou C."/>
            <person name="Zhu D."/>
            <person name="Lee S."/>
            <person name="Bess C."/>
            <person name="Blankenburg K."/>
            <person name="Forbes L."/>
            <person name="Fu Q."/>
            <person name="Gubbala S."/>
            <person name="Hirani K."/>
            <person name="Jayaseelan J.C."/>
            <person name="Lara F."/>
            <person name="Munidasa M."/>
            <person name="Palculict T."/>
            <person name="Patil S."/>
            <person name="Pu L.-L."/>
            <person name="Saada N."/>
            <person name="Tang L."/>
            <person name="Weissenberger G."/>
            <person name="Zhu Y."/>
            <person name="Hemphill L."/>
            <person name="Shang Y."/>
            <person name="Youmans B."/>
            <person name="Ayvaz T."/>
            <person name="Ross M."/>
            <person name="Santibanez J."/>
            <person name="Aqrawi P."/>
            <person name="Gross S."/>
            <person name="Joshi V."/>
            <person name="Fowler G."/>
            <person name="Nazareth L."/>
            <person name="Reid J."/>
            <person name="Worley K."/>
            <person name="Petrosino J."/>
            <person name="Highlander S."/>
            <person name="Gibbs R."/>
        </authorList>
    </citation>
    <scope>NUCLEOTIDE SEQUENCE [LARGE SCALE GENOMIC DNA]</scope>
    <source>
        <strain evidence="7">ATCC 35910</strain>
    </source>
</reference>
<dbReference type="PANTHER" id="PTHR42718:SF9">
    <property type="entry name" value="MAJOR FACILITATOR SUPERFAMILY MULTIDRUG TRANSPORTER MFSC"/>
    <property type="match status" value="1"/>
</dbReference>